<evidence type="ECO:0000256" key="1">
    <source>
        <dbReference type="ARBA" id="ARBA00023125"/>
    </source>
</evidence>
<dbReference type="RefSeq" id="WP_120108862.1">
    <property type="nucleotide sequence ID" value="NZ_QXQB01000002.1"/>
</dbReference>
<dbReference type="GO" id="GO:0003677">
    <property type="term" value="F:DNA binding"/>
    <property type="evidence" value="ECO:0007669"/>
    <property type="project" value="UniProtKB-KW"/>
</dbReference>
<reference evidence="3 4" key="1">
    <citation type="submission" date="2018-09" db="EMBL/GenBank/DDBJ databases">
        <title>Paenibacillus aracenensis nov. sp. isolated from a cave in southern Spain.</title>
        <authorList>
            <person name="Jurado V."/>
            <person name="Gutierrez-Patricio S."/>
            <person name="Gonzalez-Pimentel J.L."/>
            <person name="Miller A.Z."/>
            <person name="Laiz L."/>
            <person name="Saiz-Jimenez C."/>
        </authorList>
    </citation>
    <scope>NUCLEOTIDE SEQUENCE [LARGE SCALE GENOMIC DNA]</scope>
    <source>
        <strain evidence="3 4">JCM 19203</strain>
    </source>
</reference>
<dbReference type="EMBL" id="QXQB01000002">
    <property type="protein sequence ID" value="RJX39411.1"/>
    <property type="molecule type" value="Genomic_DNA"/>
</dbReference>
<dbReference type="SUPFAM" id="SSF47413">
    <property type="entry name" value="lambda repressor-like DNA-binding domains"/>
    <property type="match status" value="1"/>
</dbReference>
<dbReference type="InterPro" id="IPR001387">
    <property type="entry name" value="Cro/C1-type_HTH"/>
</dbReference>
<protein>
    <submittedName>
        <fullName evidence="3">Helix-turn-helix domain-containing protein</fullName>
    </submittedName>
</protein>
<name>A0A3A6PRV4_9BACL</name>
<proteinExistence type="predicted"/>
<gene>
    <name evidence="3" type="ORF">D3P09_08195</name>
</gene>
<evidence type="ECO:0000313" key="3">
    <source>
        <dbReference type="EMBL" id="RJX39411.1"/>
    </source>
</evidence>
<organism evidence="3 4">
    <name type="scientific">Paenibacillus pinisoli</name>
    <dbReference type="NCBI Taxonomy" id="1276110"/>
    <lineage>
        <taxon>Bacteria</taxon>
        <taxon>Bacillati</taxon>
        <taxon>Bacillota</taxon>
        <taxon>Bacilli</taxon>
        <taxon>Bacillales</taxon>
        <taxon>Paenibacillaceae</taxon>
        <taxon>Paenibacillus</taxon>
    </lineage>
</organism>
<dbReference type="CDD" id="cd00093">
    <property type="entry name" value="HTH_XRE"/>
    <property type="match status" value="1"/>
</dbReference>
<comment type="caution">
    <text evidence="3">The sequence shown here is derived from an EMBL/GenBank/DDBJ whole genome shotgun (WGS) entry which is preliminary data.</text>
</comment>
<keyword evidence="1" id="KW-0238">DNA-binding</keyword>
<dbReference type="SMART" id="SM00530">
    <property type="entry name" value="HTH_XRE"/>
    <property type="match status" value="1"/>
</dbReference>
<dbReference type="Gene3D" id="1.10.260.40">
    <property type="entry name" value="lambda repressor-like DNA-binding domains"/>
    <property type="match status" value="1"/>
</dbReference>
<dbReference type="Proteomes" id="UP000267798">
    <property type="component" value="Unassembled WGS sequence"/>
</dbReference>
<feature type="domain" description="HTH cro/C1-type" evidence="2">
    <location>
        <begin position="7"/>
        <end position="61"/>
    </location>
</feature>
<dbReference type="PANTHER" id="PTHR46558:SF11">
    <property type="entry name" value="HTH-TYPE TRANSCRIPTIONAL REGULATOR XRE"/>
    <property type="match status" value="1"/>
</dbReference>
<dbReference type="AlphaFoldDB" id="A0A3A6PRV4"/>
<accession>A0A3A6PRV4</accession>
<dbReference type="OrthoDB" id="1863321at2"/>
<evidence type="ECO:0000313" key="4">
    <source>
        <dbReference type="Proteomes" id="UP000267798"/>
    </source>
</evidence>
<keyword evidence="4" id="KW-1185">Reference proteome</keyword>
<dbReference type="PANTHER" id="PTHR46558">
    <property type="entry name" value="TRACRIPTIONAL REGULATORY PROTEIN-RELATED-RELATED"/>
    <property type="match status" value="1"/>
</dbReference>
<dbReference type="InterPro" id="IPR010982">
    <property type="entry name" value="Lambda_DNA-bd_dom_sf"/>
</dbReference>
<evidence type="ECO:0000259" key="2">
    <source>
        <dbReference type="PROSITE" id="PS50943"/>
    </source>
</evidence>
<sequence>MALGERISHWRKRRKLTQEELAFKANVTKAAISNYENGHSAPSNETLVAIANALIVSTDYLLGRTDDPSSPTNEKSTDEDIYVAFLGGPKKVLDEEEAAHLNDALEMFRAFREKKRREQDEKEK</sequence>
<dbReference type="Pfam" id="PF01381">
    <property type="entry name" value="HTH_3"/>
    <property type="match status" value="1"/>
</dbReference>
<dbReference type="PROSITE" id="PS50943">
    <property type="entry name" value="HTH_CROC1"/>
    <property type="match status" value="1"/>
</dbReference>